<keyword evidence="4" id="KW-1185">Reference proteome</keyword>
<feature type="signal peptide" evidence="2">
    <location>
        <begin position="1"/>
        <end position="20"/>
    </location>
</feature>
<feature type="transmembrane region" description="Helical" evidence="1">
    <location>
        <begin position="544"/>
        <end position="564"/>
    </location>
</feature>
<feature type="transmembrane region" description="Helical" evidence="1">
    <location>
        <begin position="616"/>
        <end position="637"/>
    </location>
</feature>
<reference evidence="3 4" key="1">
    <citation type="submission" date="2020-08" db="EMBL/GenBank/DDBJ databases">
        <authorList>
            <person name="Liu C."/>
            <person name="Sun Q."/>
        </authorList>
    </citation>
    <scope>NUCLEOTIDE SEQUENCE [LARGE SCALE GENOMIC DNA]</scope>
    <source>
        <strain evidence="3 4">NSJ-22</strain>
    </source>
</reference>
<evidence type="ECO:0008006" key="5">
    <source>
        <dbReference type="Google" id="ProtNLM"/>
    </source>
</evidence>
<feature type="transmembrane region" description="Helical" evidence="1">
    <location>
        <begin position="248"/>
        <end position="270"/>
    </location>
</feature>
<dbReference type="Proteomes" id="UP000603474">
    <property type="component" value="Unassembled WGS sequence"/>
</dbReference>
<dbReference type="RefSeq" id="WP_187012151.1">
    <property type="nucleotide sequence ID" value="NZ_JACRWG010000018.1"/>
</dbReference>
<keyword evidence="1" id="KW-1133">Transmembrane helix</keyword>
<feature type="transmembrane region" description="Helical" evidence="1">
    <location>
        <begin position="291"/>
        <end position="314"/>
    </location>
</feature>
<feature type="chain" id="PRO_5046578900" description="Bacteriocin-associated integral membrane protein" evidence="2">
    <location>
        <begin position="21"/>
        <end position="655"/>
    </location>
</feature>
<keyword evidence="2" id="KW-0732">Signal</keyword>
<organism evidence="3 4">
    <name type="scientific">Catenibacterium faecis</name>
    <dbReference type="NCBI Taxonomy" id="2764323"/>
    <lineage>
        <taxon>Bacteria</taxon>
        <taxon>Bacillati</taxon>
        <taxon>Bacillota</taxon>
        <taxon>Erysipelotrichia</taxon>
        <taxon>Erysipelotrichales</taxon>
        <taxon>Coprobacillaceae</taxon>
        <taxon>Catenibacterium</taxon>
    </lineage>
</organism>
<gene>
    <name evidence="3" type="ORF">H8909_05730</name>
</gene>
<evidence type="ECO:0000256" key="1">
    <source>
        <dbReference type="SAM" id="Phobius"/>
    </source>
</evidence>
<keyword evidence="1" id="KW-0812">Transmembrane</keyword>
<sequence>MKKAIIIIFCILTCNFFSVSYTLTSHEYFNHIVYAEKELPGFYSIQIPHDIMNNDSTQIINTVENYLDKYQGNLFITKNKNNHYKKYVYLTHDKNQYLKSTPMFDHTFTFNVYNLDKLLSDGYQLEGEVYVTFPNEQSFNQFKNEMNATLHISIKDLNDSSGQVDYMIWIIICLAAFYFILMLVIIYDLLQNYKLFSIKRLEGYSLFSIGYDYICPIIQSQFLITFIGFFVLTLLVCRHINQSVIHFLIDHFLILFLFLSLTLIICVLMINHFKDVKAIDFLKNKGPSKTIIYFNQIVLFMIVLVILFLSSIGIETGYSLLSRMNNHNEWNTMKHYSILSEVSNVENSDLFTSQNFLNKQKELYQEFNHLGSLYADFNEFDKETYTNTSMAYVNTNYLKKQVIQNIHGHSIRISEDEKKRVVLAPQNYSKKKIYKMTQAMFDTPHGIKIIYYKDNQKFFTYNSLIVSDYSNSITNPVVQVLTNENGLPEDYDVILGYKYNPYKIKDSQERIQSILKKYSLNQYASKIITAYDEMSLLNHQEQTLFIAVIMISVALISLMILMIYQNIHIFIQYHASLLAIETMEGYTPLSKYFYFVKSTVVLFISTFLISLLCHSYFIYTLIIHLILMILWGMTYVLSIKKFERKNIIHLLKGTF</sequence>
<accession>A0ABR7KAL6</accession>
<comment type="caution">
    <text evidence="3">The sequence shown here is derived from an EMBL/GenBank/DDBJ whole genome shotgun (WGS) entry which is preliminary data.</text>
</comment>
<feature type="transmembrane region" description="Helical" evidence="1">
    <location>
        <begin position="166"/>
        <end position="190"/>
    </location>
</feature>
<keyword evidence="1" id="KW-0472">Membrane</keyword>
<feature type="transmembrane region" description="Helical" evidence="1">
    <location>
        <begin position="592"/>
        <end position="610"/>
    </location>
</feature>
<evidence type="ECO:0000256" key="2">
    <source>
        <dbReference type="SAM" id="SignalP"/>
    </source>
</evidence>
<evidence type="ECO:0000313" key="3">
    <source>
        <dbReference type="EMBL" id="MBC6009749.1"/>
    </source>
</evidence>
<protein>
    <recommendedName>
        <fullName evidence="5">Bacteriocin-associated integral membrane protein</fullName>
    </recommendedName>
</protein>
<proteinExistence type="predicted"/>
<evidence type="ECO:0000313" key="4">
    <source>
        <dbReference type="Proteomes" id="UP000603474"/>
    </source>
</evidence>
<dbReference type="EMBL" id="JACRWG010000018">
    <property type="protein sequence ID" value="MBC6009749.1"/>
    <property type="molecule type" value="Genomic_DNA"/>
</dbReference>
<name>A0ABR7KAL6_9FIRM</name>
<feature type="transmembrane region" description="Helical" evidence="1">
    <location>
        <begin position="211"/>
        <end position="236"/>
    </location>
</feature>